<dbReference type="Pfam" id="PF01565">
    <property type="entry name" value="FAD_binding_4"/>
    <property type="match status" value="1"/>
</dbReference>
<evidence type="ECO:0000313" key="10">
    <source>
        <dbReference type="EMBL" id="ROZ61509.1"/>
    </source>
</evidence>
<dbReference type="SUPFAM" id="SSF55103">
    <property type="entry name" value="FAD-linked oxidases, C-terminal domain"/>
    <property type="match status" value="1"/>
</dbReference>
<dbReference type="Gene3D" id="3.30.300.330">
    <property type="match status" value="1"/>
</dbReference>
<dbReference type="InterPro" id="IPR016167">
    <property type="entry name" value="FAD-bd_PCMH_sub1"/>
</dbReference>
<dbReference type="OrthoDB" id="9811557at2"/>
<evidence type="ECO:0000259" key="9">
    <source>
        <dbReference type="PROSITE" id="PS51387"/>
    </source>
</evidence>
<feature type="binding site" evidence="7">
    <location>
        <begin position="268"/>
        <end position="274"/>
    </location>
    <ligand>
        <name>FAD</name>
        <dbReference type="ChEBI" id="CHEBI:57692"/>
    </ligand>
</feature>
<dbReference type="Gene3D" id="3.30.43.10">
    <property type="entry name" value="Uridine Diphospho-n-acetylenolpyruvylglucosamine Reductase, domain 2"/>
    <property type="match status" value="1"/>
</dbReference>
<dbReference type="PANTHER" id="PTHR46568">
    <property type="entry name" value="ALKYLDIHYDROXYACETONEPHOSPHATE SYNTHASE, PEROXISOMAL"/>
    <property type="match status" value="1"/>
</dbReference>
<dbReference type="GO" id="GO:0071949">
    <property type="term" value="F:FAD binding"/>
    <property type="evidence" value="ECO:0007669"/>
    <property type="project" value="InterPro"/>
</dbReference>
<evidence type="ECO:0000256" key="4">
    <source>
        <dbReference type="ARBA" id="ARBA00023002"/>
    </source>
</evidence>
<dbReference type="GO" id="GO:0008610">
    <property type="term" value="P:lipid biosynthetic process"/>
    <property type="evidence" value="ECO:0007669"/>
    <property type="project" value="InterPro"/>
</dbReference>
<comment type="caution">
    <text evidence="10">The sequence shown here is derived from an EMBL/GenBank/DDBJ whole genome shotgun (WGS) entry which is preliminary data.</text>
</comment>
<dbReference type="SUPFAM" id="SSF56176">
    <property type="entry name" value="FAD-binding/transporter-associated domain-like"/>
    <property type="match status" value="1"/>
</dbReference>
<dbReference type="GO" id="GO:0008609">
    <property type="term" value="F:alkylglycerone-phosphate synthase activity"/>
    <property type="evidence" value="ECO:0007669"/>
    <property type="project" value="InterPro"/>
</dbReference>
<dbReference type="Gene3D" id="3.30.465.10">
    <property type="match status" value="1"/>
</dbReference>
<evidence type="ECO:0000256" key="7">
    <source>
        <dbReference type="PIRSR" id="PIRSR625650-3"/>
    </source>
</evidence>
<evidence type="ECO:0000256" key="2">
    <source>
        <dbReference type="ARBA" id="ARBA00022630"/>
    </source>
</evidence>
<dbReference type="InterPro" id="IPR016166">
    <property type="entry name" value="FAD-bd_PCMH"/>
</dbReference>
<evidence type="ECO:0000256" key="8">
    <source>
        <dbReference type="PIRSR" id="PIRSR625650-4"/>
    </source>
</evidence>
<evidence type="ECO:0000256" key="3">
    <source>
        <dbReference type="ARBA" id="ARBA00022827"/>
    </source>
</evidence>
<feature type="binding site" evidence="7">
    <location>
        <begin position="204"/>
        <end position="210"/>
    </location>
    <ligand>
        <name>FAD</name>
        <dbReference type="ChEBI" id="CHEBI:57692"/>
    </ligand>
</feature>
<feature type="binding site" evidence="6">
    <location>
        <position position="417"/>
    </location>
    <ligand>
        <name>substrate</name>
    </ligand>
</feature>
<dbReference type="Gene3D" id="3.30.70.3450">
    <property type="match status" value="1"/>
</dbReference>
<protein>
    <submittedName>
        <fullName evidence="10">FAD-binding oxidoreductase</fullName>
    </submittedName>
</protein>
<dbReference type="InterPro" id="IPR016169">
    <property type="entry name" value="FAD-bd_PCMH_sub2"/>
</dbReference>
<keyword evidence="3 7" id="KW-0274">FAD</keyword>
<keyword evidence="4" id="KW-0560">Oxidoreductase</keyword>
<dbReference type="EMBL" id="RKMF01000024">
    <property type="protein sequence ID" value="ROZ61509.1"/>
    <property type="molecule type" value="Genomic_DNA"/>
</dbReference>
<proteinExistence type="inferred from homology"/>
<evidence type="ECO:0000256" key="5">
    <source>
        <dbReference type="PIRSR" id="PIRSR625650-1"/>
    </source>
</evidence>
<dbReference type="GO" id="GO:0016491">
    <property type="term" value="F:oxidoreductase activity"/>
    <property type="evidence" value="ECO:0007669"/>
    <property type="project" value="UniProtKB-KW"/>
</dbReference>
<feature type="binding site" evidence="7">
    <location>
        <begin position="135"/>
        <end position="141"/>
    </location>
    <ligand>
        <name>FAD</name>
        <dbReference type="ChEBI" id="CHEBI:57692"/>
    </ligand>
</feature>
<dbReference type="InterPro" id="IPR004113">
    <property type="entry name" value="FAD-bd_oxidored_4_C"/>
</dbReference>
<dbReference type="InterPro" id="IPR025650">
    <property type="entry name" value="Alkyl-DHAP_Synthase"/>
</dbReference>
<organism evidence="10 11">
    <name type="scientific">Kocuria soli</name>
    <dbReference type="NCBI Taxonomy" id="2485125"/>
    <lineage>
        <taxon>Bacteria</taxon>
        <taxon>Bacillati</taxon>
        <taxon>Actinomycetota</taxon>
        <taxon>Actinomycetes</taxon>
        <taxon>Micrococcales</taxon>
        <taxon>Micrococcaceae</taxon>
        <taxon>Kocuria</taxon>
    </lineage>
</organism>
<comment type="cofactor">
    <cofactor evidence="7">
        <name>FAD</name>
        <dbReference type="ChEBI" id="CHEBI:57692"/>
    </cofactor>
</comment>
<feature type="site" description="Important for enzyme activity" evidence="8">
    <location>
        <position position="319"/>
    </location>
</feature>
<dbReference type="InterPro" id="IPR006094">
    <property type="entry name" value="Oxid_FAD_bind_N"/>
</dbReference>
<evidence type="ECO:0000313" key="11">
    <source>
        <dbReference type="Proteomes" id="UP000270616"/>
    </source>
</evidence>
<feature type="binding site" evidence="7">
    <location>
        <begin position="217"/>
        <end position="220"/>
    </location>
    <ligand>
        <name>FAD</name>
        <dbReference type="ChEBI" id="CHEBI:57692"/>
    </ligand>
</feature>
<gene>
    <name evidence="10" type="ORF">EDL96_13145</name>
</gene>
<dbReference type="RefSeq" id="WP_123826673.1">
    <property type="nucleotide sequence ID" value="NZ_RKMF01000024.1"/>
</dbReference>
<dbReference type="PANTHER" id="PTHR46568:SF1">
    <property type="entry name" value="ALKYLDIHYDROXYACETONEPHOSPHATE SYNTHASE, PEROXISOMAL"/>
    <property type="match status" value="1"/>
</dbReference>
<dbReference type="InterPro" id="IPR016164">
    <property type="entry name" value="FAD-linked_Oxase-like_C"/>
</dbReference>
<comment type="similarity">
    <text evidence="1">Belongs to the FAD-binding oxidoreductase/transferase type 4 family.</text>
</comment>
<accession>A0A3N3ZQE3</accession>
<feature type="domain" description="FAD-binding PCMH-type" evidence="9">
    <location>
        <begin position="103"/>
        <end position="284"/>
    </location>
</feature>
<keyword evidence="2" id="KW-0285">Flavoprotein</keyword>
<dbReference type="AlphaFoldDB" id="A0A3N3ZQE3"/>
<keyword evidence="11" id="KW-1185">Reference proteome</keyword>
<name>A0A3N3ZQE3_9MICC</name>
<dbReference type="InterPro" id="IPR036318">
    <property type="entry name" value="FAD-bd_PCMH-like_sf"/>
</dbReference>
<evidence type="ECO:0000256" key="6">
    <source>
        <dbReference type="PIRSR" id="PIRSR625650-2"/>
    </source>
</evidence>
<dbReference type="Pfam" id="PF02913">
    <property type="entry name" value="FAD-oxidase_C"/>
    <property type="match status" value="1"/>
</dbReference>
<reference evidence="10 11" key="1">
    <citation type="submission" date="2018-10" db="EMBL/GenBank/DDBJ databases">
        <title>Kocuria sp. M5W7-7, whole genome shotgun sequence.</title>
        <authorList>
            <person name="Tuo L."/>
        </authorList>
    </citation>
    <scope>NUCLEOTIDE SEQUENCE [LARGE SCALE GENOMIC DNA]</scope>
    <source>
        <strain evidence="10 11">M5W7-7</strain>
    </source>
</reference>
<evidence type="ECO:0000256" key="1">
    <source>
        <dbReference type="ARBA" id="ARBA00008000"/>
    </source>
</evidence>
<dbReference type="Proteomes" id="UP000270616">
    <property type="component" value="Unassembled WGS sequence"/>
</dbReference>
<sequence length="572" mass="63205">MPNVKHQKWWGWGEENVFFTYENKPAFAPIVKRAVGIDLRPRERDTVDFGTAQVPASRITDAQLAALQGISGAENTLTDDHDRVIHWAGKSVTDIIKTLQNRFDRVPDVVVYPGSEDEVQALVDAAVELDLVLIPFGGGSSISRSLQARPEETRTVVSVDLGRLNQVLEIDETSGLARIQAGVLGPDMEEQLNARGWTLGHFPDSFNHSTLGGWAATRSSGMQSDKYGDIAEIIRGMNVVRPGGIVRLRPLPSTSTGPSLREMFIGSEGRLGIITEVWVQIHRQTEAREVIAYMFPTWQQGLTAMRHIHESEVHTTFARISDARETEFSLATQKAPTSLKKTVSAKGQDALWALMRKRGWDTDAMCIAYVCFEGTKQDVLRKKRRVSGIVHKQGALILGSGPGALYDQKKFDTPYLRDFLLEQGVIGDVSETAAPWAKLTTVHKNVYDAAQSAFDELGKTGWIMSHMSHSYHSGACLYFTFAFEYSDDVDHEYALVKTRIQQAFIDSGGTLSHHHGVGAEHSPWMEQDVSEGGVQLLRGLFQIADPGENFNPGKVIDSPDTLHKALRNGEAG</sequence>
<feature type="active site" description="Proton donor/acceptor" evidence="5">
    <location>
        <position position="478"/>
    </location>
</feature>
<dbReference type="PROSITE" id="PS51387">
    <property type="entry name" value="FAD_PCMH"/>
    <property type="match status" value="1"/>
</dbReference>